<organism evidence="2 3">
    <name type="scientific">Puccinia sorghi</name>
    <dbReference type="NCBI Taxonomy" id="27349"/>
    <lineage>
        <taxon>Eukaryota</taxon>
        <taxon>Fungi</taxon>
        <taxon>Dikarya</taxon>
        <taxon>Basidiomycota</taxon>
        <taxon>Pucciniomycotina</taxon>
        <taxon>Pucciniomycetes</taxon>
        <taxon>Pucciniales</taxon>
        <taxon>Pucciniaceae</taxon>
        <taxon>Puccinia</taxon>
    </lineage>
</organism>
<dbReference type="AlphaFoldDB" id="A0A0L6VM43"/>
<protein>
    <submittedName>
        <fullName evidence="2">Uncharacterized protein</fullName>
    </submittedName>
</protein>
<dbReference type="Proteomes" id="UP000037035">
    <property type="component" value="Unassembled WGS sequence"/>
</dbReference>
<evidence type="ECO:0000256" key="1">
    <source>
        <dbReference type="SAM" id="MobiDB-lite"/>
    </source>
</evidence>
<name>A0A0L6VM43_9BASI</name>
<comment type="caution">
    <text evidence="2">The sequence shown here is derived from an EMBL/GenBank/DDBJ whole genome shotgun (WGS) entry which is preliminary data.</text>
</comment>
<feature type="non-terminal residue" evidence="2">
    <location>
        <position position="1"/>
    </location>
</feature>
<dbReference type="EMBL" id="LAVV01003908">
    <property type="protein sequence ID" value="KNZ61828.1"/>
    <property type="molecule type" value="Genomic_DNA"/>
</dbReference>
<sequence>LLKTFEVSKTEYINNLYSVFESLQLDDNFEVARALWNTPWQLFAQGKMSLDLLTEGLNLNDKDHSDKIRTLIRCAHFQEIQSLVIQKSSGLPKSFKKVSMQNIKDTILLSLQLSKPSPNVQNSGTPANTRHPTLRLLARQ</sequence>
<evidence type="ECO:0000313" key="3">
    <source>
        <dbReference type="Proteomes" id="UP000037035"/>
    </source>
</evidence>
<gene>
    <name evidence="2" type="ORF">VP01_13518g1</name>
</gene>
<accession>A0A0L6VM43</accession>
<feature type="region of interest" description="Disordered" evidence="1">
    <location>
        <begin position="116"/>
        <end position="140"/>
    </location>
</feature>
<evidence type="ECO:0000313" key="2">
    <source>
        <dbReference type="EMBL" id="KNZ61828.1"/>
    </source>
</evidence>
<dbReference type="VEuPathDB" id="FungiDB:VP01_13518g1"/>
<keyword evidence="3" id="KW-1185">Reference proteome</keyword>
<reference evidence="2 3" key="1">
    <citation type="submission" date="2015-08" db="EMBL/GenBank/DDBJ databases">
        <title>Next Generation Sequencing and Analysis of the Genome of Puccinia sorghi L Schw, the Causal Agent of Maize Common Rust.</title>
        <authorList>
            <person name="Rochi L."/>
            <person name="Burguener G."/>
            <person name="Darino M."/>
            <person name="Turjanski A."/>
            <person name="Kreff E."/>
            <person name="Dieguez M.J."/>
            <person name="Sacco F."/>
        </authorList>
    </citation>
    <scope>NUCLEOTIDE SEQUENCE [LARGE SCALE GENOMIC DNA]</scope>
    <source>
        <strain evidence="2 3">RO10H11247</strain>
    </source>
</reference>
<proteinExistence type="predicted"/>
<feature type="compositionally biased region" description="Polar residues" evidence="1">
    <location>
        <begin position="116"/>
        <end position="131"/>
    </location>
</feature>